<dbReference type="EMBL" id="LR796697">
    <property type="protein sequence ID" value="CAB4160133.1"/>
    <property type="molecule type" value="Genomic_DNA"/>
</dbReference>
<protein>
    <submittedName>
        <fullName evidence="1">Uncharacterized protein</fullName>
    </submittedName>
</protein>
<accession>A0A6J5NMR4</accession>
<sequence length="48" mass="5811">MRKRILQFIADKIINALQTEQDEYVFNTLIHMGLLLDFYATEHDIWLE</sequence>
<evidence type="ECO:0000313" key="1">
    <source>
        <dbReference type="EMBL" id="CAB4160133.1"/>
    </source>
</evidence>
<proteinExistence type="predicted"/>
<organism evidence="1">
    <name type="scientific">uncultured Caudovirales phage</name>
    <dbReference type="NCBI Taxonomy" id="2100421"/>
    <lineage>
        <taxon>Viruses</taxon>
        <taxon>Duplodnaviria</taxon>
        <taxon>Heunggongvirae</taxon>
        <taxon>Uroviricota</taxon>
        <taxon>Caudoviricetes</taxon>
        <taxon>Peduoviridae</taxon>
        <taxon>Maltschvirus</taxon>
        <taxon>Maltschvirus maltsch</taxon>
    </lineage>
</organism>
<name>A0A6J5NMR4_9CAUD</name>
<gene>
    <name evidence="1" type="ORF">UFOVP723_75</name>
</gene>
<reference evidence="1" key="1">
    <citation type="submission" date="2020-04" db="EMBL/GenBank/DDBJ databases">
        <authorList>
            <person name="Chiriac C."/>
            <person name="Salcher M."/>
            <person name="Ghai R."/>
            <person name="Kavagutti S V."/>
        </authorList>
    </citation>
    <scope>NUCLEOTIDE SEQUENCE</scope>
</reference>